<organism evidence="4">
    <name type="scientific">Sesamum radiatum</name>
    <name type="common">Black benniseed</name>
    <dbReference type="NCBI Taxonomy" id="300843"/>
    <lineage>
        <taxon>Eukaryota</taxon>
        <taxon>Viridiplantae</taxon>
        <taxon>Streptophyta</taxon>
        <taxon>Embryophyta</taxon>
        <taxon>Tracheophyta</taxon>
        <taxon>Spermatophyta</taxon>
        <taxon>Magnoliopsida</taxon>
        <taxon>eudicotyledons</taxon>
        <taxon>Gunneridae</taxon>
        <taxon>Pentapetalae</taxon>
        <taxon>asterids</taxon>
        <taxon>lamiids</taxon>
        <taxon>Lamiales</taxon>
        <taxon>Pedaliaceae</taxon>
        <taxon>Sesamum</taxon>
    </lineage>
</organism>
<comment type="caution">
    <text evidence="4">The sequence shown here is derived from an EMBL/GenBank/DDBJ whole genome shotgun (WGS) entry which is preliminary data.</text>
</comment>
<feature type="domain" description="CCHC-type" evidence="3">
    <location>
        <begin position="105"/>
        <end position="121"/>
    </location>
</feature>
<feature type="compositionally biased region" description="Polar residues" evidence="2">
    <location>
        <begin position="118"/>
        <end position="138"/>
    </location>
</feature>
<protein>
    <recommendedName>
        <fullName evidence="3">CCHC-type domain-containing protein</fullName>
    </recommendedName>
</protein>
<feature type="non-terminal residue" evidence="4">
    <location>
        <position position="170"/>
    </location>
</feature>
<dbReference type="GO" id="GO:0003676">
    <property type="term" value="F:nucleic acid binding"/>
    <property type="evidence" value="ECO:0007669"/>
    <property type="project" value="InterPro"/>
</dbReference>
<sequence length="170" mass="19136">MQELKDLDEGAFAWFSDKPQRVCYRVETYLNPYEHAIIPINGRNEWKKSDFNPPLPLKPIKRVGRPPKARRLEADEVVPKKRKGRPGPLMREGSSTIKRQQTTVKCGKCGAQGHNAKGCQSTNATTVPDASSQVQQISGKGKEIVQEPEVQLQTRTRRGHVLGEQPQKLQ</sequence>
<proteinExistence type="predicted"/>
<keyword evidence="1" id="KW-0479">Metal-binding</keyword>
<accession>A0AAW2W388</accession>
<feature type="compositionally biased region" description="Basic and acidic residues" evidence="2">
    <location>
        <begin position="70"/>
        <end position="79"/>
    </location>
</feature>
<evidence type="ECO:0000313" key="4">
    <source>
        <dbReference type="EMBL" id="KAL0434792.1"/>
    </source>
</evidence>
<dbReference type="InterPro" id="IPR001878">
    <property type="entry name" value="Znf_CCHC"/>
</dbReference>
<dbReference type="EMBL" id="JACGWJ010000002">
    <property type="protein sequence ID" value="KAL0434792.1"/>
    <property type="molecule type" value="Genomic_DNA"/>
</dbReference>
<dbReference type="PROSITE" id="PS50158">
    <property type="entry name" value="ZF_CCHC"/>
    <property type="match status" value="1"/>
</dbReference>
<evidence type="ECO:0000256" key="2">
    <source>
        <dbReference type="SAM" id="MobiDB-lite"/>
    </source>
</evidence>
<dbReference type="GO" id="GO:0008270">
    <property type="term" value="F:zinc ion binding"/>
    <property type="evidence" value="ECO:0007669"/>
    <property type="project" value="UniProtKB-KW"/>
</dbReference>
<reference evidence="4" key="2">
    <citation type="journal article" date="2024" name="Plant">
        <title>Genomic evolution and insights into agronomic trait innovations of Sesamum species.</title>
        <authorList>
            <person name="Miao H."/>
            <person name="Wang L."/>
            <person name="Qu L."/>
            <person name="Liu H."/>
            <person name="Sun Y."/>
            <person name="Le M."/>
            <person name="Wang Q."/>
            <person name="Wei S."/>
            <person name="Zheng Y."/>
            <person name="Lin W."/>
            <person name="Duan Y."/>
            <person name="Cao H."/>
            <person name="Xiong S."/>
            <person name="Wang X."/>
            <person name="Wei L."/>
            <person name="Li C."/>
            <person name="Ma Q."/>
            <person name="Ju M."/>
            <person name="Zhao R."/>
            <person name="Li G."/>
            <person name="Mu C."/>
            <person name="Tian Q."/>
            <person name="Mei H."/>
            <person name="Zhang T."/>
            <person name="Gao T."/>
            <person name="Zhang H."/>
        </authorList>
    </citation>
    <scope>NUCLEOTIDE SEQUENCE</scope>
    <source>
        <strain evidence="4">G02</strain>
    </source>
</reference>
<feature type="compositionally biased region" description="Basic residues" evidence="2">
    <location>
        <begin position="59"/>
        <end position="69"/>
    </location>
</feature>
<feature type="compositionally biased region" description="Polar residues" evidence="2">
    <location>
        <begin position="93"/>
        <end position="104"/>
    </location>
</feature>
<keyword evidence="1" id="KW-0863">Zinc-finger</keyword>
<keyword evidence="1" id="KW-0862">Zinc</keyword>
<dbReference type="AlphaFoldDB" id="A0AAW2W388"/>
<evidence type="ECO:0000256" key="1">
    <source>
        <dbReference type="PROSITE-ProRule" id="PRU00047"/>
    </source>
</evidence>
<gene>
    <name evidence="4" type="ORF">Sradi_0187100</name>
</gene>
<evidence type="ECO:0000259" key="3">
    <source>
        <dbReference type="PROSITE" id="PS50158"/>
    </source>
</evidence>
<name>A0AAW2W388_SESRA</name>
<reference evidence="4" key="1">
    <citation type="submission" date="2020-06" db="EMBL/GenBank/DDBJ databases">
        <authorList>
            <person name="Li T."/>
            <person name="Hu X."/>
            <person name="Zhang T."/>
            <person name="Song X."/>
            <person name="Zhang H."/>
            <person name="Dai N."/>
            <person name="Sheng W."/>
            <person name="Hou X."/>
            <person name="Wei L."/>
        </authorList>
    </citation>
    <scope>NUCLEOTIDE SEQUENCE</scope>
    <source>
        <strain evidence="4">G02</strain>
        <tissue evidence="4">Leaf</tissue>
    </source>
</reference>
<feature type="region of interest" description="Disordered" evidence="2">
    <location>
        <begin position="57"/>
        <end position="170"/>
    </location>
</feature>